<comment type="cofactor">
    <cofactor evidence="1">
        <name>Zn(2+)</name>
        <dbReference type="ChEBI" id="CHEBI:29105"/>
    </cofactor>
</comment>
<evidence type="ECO:0000256" key="1">
    <source>
        <dbReference type="ARBA" id="ARBA00001947"/>
    </source>
</evidence>
<proteinExistence type="predicted"/>
<dbReference type="GO" id="GO:0046872">
    <property type="term" value="F:metal ion binding"/>
    <property type="evidence" value="ECO:0007669"/>
    <property type="project" value="UniProtKB-KW"/>
</dbReference>
<evidence type="ECO:0000256" key="5">
    <source>
        <dbReference type="ARBA" id="ARBA00022833"/>
    </source>
</evidence>
<reference evidence="7" key="1">
    <citation type="submission" date="2021-01" db="EMBL/GenBank/DDBJ databases">
        <authorList>
            <consortium name="Genoscope - CEA"/>
            <person name="William W."/>
        </authorList>
    </citation>
    <scope>NUCLEOTIDE SEQUENCE</scope>
</reference>
<keyword evidence="5" id="KW-0862">Zinc</keyword>
<accession>A0A8S1S889</accession>
<dbReference type="PANTHER" id="PTHR15910:SF1">
    <property type="entry name" value="ARCHAEMETZINCIN-2"/>
    <property type="match status" value="1"/>
</dbReference>
<dbReference type="InterPro" id="IPR012962">
    <property type="entry name" value="Pept_M54_archaemetzincn"/>
</dbReference>
<keyword evidence="3" id="KW-0479">Metal-binding</keyword>
<evidence type="ECO:0000256" key="2">
    <source>
        <dbReference type="ARBA" id="ARBA00022670"/>
    </source>
</evidence>
<evidence type="ECO:0000256" key="6">
    <source>
        <dbReference type="ARBA" id="ARBA00023049"/>
    </source>
</evidence>
<organism evidence="7 8">
    <name type="scientific">Paramecium pentaurelia</name>
    <dbReference type="NCBI Taxonomy" id="43138"/>
    <lineage>
        <taxon>Eukaryota</taxon>
        <taxon>Sar</taxon>
        <taxon>Alveolata</taxon>
        <taxon>Ciliophora</taxon>
        <taxon>Intramacronucleata</taxon>
        <taxon>Oligohymenophorea</taxon>
        <taxon>Peniculida</taxon>
        <taxon>Parameciidae</taxon>
        <taxon>Paramecium</taxon>
    </lineage>
</organism>
<dbReference type="Proteomes" id="UP000689195">
    <property type="component" value="Unassembled WGS sequence"/>
</dbReference>
<evidence type="ECO:0000313" key="8">
    <source>
        <dbReference type="Proteomes" id="UP000689195"/>
    </source>
</evidence>
<dbReference type="AlphaFoldDB" id="A0A8S1S889"/>
<keyword evidence="2" id="KW-0645">Protease</keyword>
<keyword evidence="8" id="KW-1185">Reference proteome</keyword>
<name>A0A8S1S889_9CILI</name>
<keyword evidence="6" id="KW-0482">Metalloprotease</keyword>
<dbReference type="EMBL" id="CAJJDO010000005">
    <property type="protein sequence ID" value="CAD8136268.1"/>
    <property type="molecule type" value="Genomic_DNA"/>
</dbReference>
<dbReference type="OrthoDB" id="2365600at2759"/>
<evidence type="ECO:0000256" key="4">
    <source>
        <dbReference type="ARBA" id="ARBA00022801"/>
    </source>
</evidence>
<gene>
    <name evidence="7" type="ORF">PPENT_87.1.T0050063</name>
</gene>
<evidence type="ECO:0000313" key="7">
    <source>
        <dbReference type="EMBL" id="CAD8136268.1"/>
    </source>
</evidence>
<dbReference type="PANTHER" id="PTHR15910">
    <property type="entry name" value="ARCHAEMETZINCIN"/>
    <property type="match status" value="1"/>
</dbReference>
<protein>
    <submittedName>
        <fullName evidence="7">Uncharacterized protein</fullName>
    </submittedName>
</protein>
<sequence length="279" mass="32753">MKNKQKLIKFEQKIYSKSLKIEIDNQIENSMKEEQLQTLKIISQNNEGLMPQKNKLIKSELEPIGLYNLSLEKSINIQTIKSWIEIYLGLEVKILNLQLALYYEKNDFYIYDIDHNQTYKLEKDDKDIINVLSIFKVMIRVKPKNIQSFIVIVDQDIYDPYQPEANILGRAGNQKVCVVQVQTELNDFYSTIVHELLHTLGFGHCKDQDCLMYANISTSMQLCQKHLQKLSSKKEVEELKRYKALLHISKQIGFHNECQKLEKLIKKVETQKDTLLQII</sequence>
<evidence type="ECO:0000256" key="3">
    <source>
        <dbReference type="ARBA" id="ARBA00022723"/>
    </source>
</evidence>
<dbReference type="GO" id="GO:0008237">
    <property type="term" value="F:metallopeptidase activity"/>
    <property type="evidence" value="ECO:0007669"/>
    <property type="project" value="UniProtKB-KW"/>
</dbReference>
<dbReference type="GO" id="GO:0006508">
    <property type="term" value="P:proteolysis"/>
    <property type="evidence" value="ECO:0007669"/>
    <property type="project" value="UniProtKB-KW"/>
</dbReference>
<comment type="caution">
    <text evidence="7">The sequence shown here is derived from an EMBL/GenBank/DDBJ whole genome shotgun (WGS) entry which is preliminary data.</text>
</comment>
<keyword evidence="4" id="KW-0378">Hydrolase</keyword>